<protein>
    <recommendedName>
        <fullName evidence="8">Major facilitator superfamily (MFS) profile domain-containing protein</fullName>
    </recommendedName>
</protein>
<dbReference type="AlphaFoldDB" id="A0AAN7WCZ7"/>
<organism evidence="9 10">
    <name type="scientific">Elasticomyces elasticus</name>
    <dbReference type="NCBI Taxonomy" id="574655"/>
    <lineage>
        <taxon>Eukaryota</taxon>
        <taxon>Fungi</taxon>
        <taxon>Dikarya</taxon>
        <taxon>Ascomycota</taxon>
        <taxon>Pezizomycotina</taxon>
        <taxon>Dothideomycetes</taxon>
        <taxon>Dothideomycetidae</taxon>
        <taxon>Mycosphaerellales</taxon>
        <taxon>Teratosphaeriaceae</taxon>
        <taxon>Elasticomyces</taxon>
    </lineage>
</organism>
<dbReference type="PROSITE" id="PS00216">
    <property type="entry name" value="SUGAR_TRANSPORT_1"/>
    <property type="match status" value="1"/>
</dbReference>
<feature type="transmembrane region" description="Helical" evidence="7">
    <location>
        <begin position="195"/>
        <end position="212"/>
    </location>
</feature>
<feature type="transmembrane region" description="Helical" evidence="7">
    <location>
        <begin position="416"/>
        <end position="434"/>
    </location>
</feature>
<name>A0AAN7WCZ7_9PEZI</name>
<feature type="transmembrane region" description="Helical" evidence="7">
    <location>
        <begin position="446"/>
        <end position="466"/>
    </location>
</feature>
<sequence length="524" mass="58038">MFGLQPEASQPFIVGGREFPRVTWYRHGSLIRLHLIIGILLLSSATNGYDGSMMNGLQTLDYWQNHFNTPSAAKLGLLNAIFSVGQVCGLPFVPLLADGIGRKWTILLGSTLIFIGVVIQTVSTTIGMFIAARFIIGLGICYTQSCSPMLITELAHPQYRGKLTAIYNTLWYFGSIIAAYGTLTIASEWSWKAPSVLQAFPSVIQLFLIWLVPESPRYQIVKDKHEIARKTFQTYHGPASGDEFVEAEYQEVLETMALEKEFAKRGISELWNTKGNRHRFLIALTAGFFSQTAGSGIVSYYIFLVLKQIGITNSKDQLLLNGGLTIFNFVIAGGMAFTIDWLGRRPLFLTSTFGMCLAMTGWTIASQQYSVTSTTTGGRAVIALIFVFMFFYNLAWSGLLIAYVVEISPFYLRSKYLTVTLLAVAAGSFFTNYVNPVAMEAITWKYYLCYIIWLAFQSVVVWFYYIETKGRSLEAIAVCFEGDDAKVGGAGATEKAKELLGVLQTDGALGKGGDIELQVEHSKI</sequence>
<feature type="transmembrane region" description="Helical" evidence="7">
    <location>
        <begin position="128"/>
        <end position="151"/>
    </location>
</feature>
<dbReference type="InterPro" id="IPR050360">
    <property type="entry name" value="MFS_Sugar_Transporters"/>
</dbReference>
<dbReference type="PANTHER" id="PTHR48022">
    <property type="entry name" value="PLASTIDIC GLUCOSE TRANSPORTER 4"/>
    <property type="match status" value="1"/>
</dbReference>
<comment type="subcellular location">
    <subcellularLocation>
        <location evidence="1">Membrane</location>
        <topology evidence="1">Multi-pass membrane protein</topology>
    </subcellularLocation>
</comment>
<proteinExistence type="inferred from homology"/>
<dbReference type="Gene3D" id="1.20.1250.20">
    <property type="entry name" value="MFS general substrate transporter like domains"/>
    <property type="match status" value="1"/>
</dbReference>
<dbReference type="InterPro" id="IPR036259">
    <property type="entry name" value="MFS_trans_sf"/>
</dbReference>
<feature type="transmembrane region" description="Helical" evidence="7">
    <location>
        <begin position="280"/>
        <end position="306"/>
    </location>
</feature>
<dbReference type="SUPFAM" id="SSF103473">
    <property type="entry name" value="MFS general substrate transporter"/>
    <property type="match status" value="1"/>
</dbReference>
<comment type="similarity">
    <text evidence="2">Belongs to the major facilitator superfamily. Sugar transporter (TC 2.A.1.1) family.</text>
</comment>
<dbReference type="FunFam" id="1.20.1250.20:FF:000134">
    <property type="entry name" value="MFS sugar transporter protein"/>
    <property type="match status" value="1"/>
</dbReference>
<feature type="domain" description="Major facilitator superfamily (MFS) profile" evidence="8">
    <location>
        <begin position="36"/>
        <end position="469"/>
    </location>
</feature>
<dbReference type="Proteomes" id="UP001310594">
    <property type="component" value="Unassembled WGS sequence"/>
</dbReference>
<evidence type="ECO:0000313" key="9">
    <source>
        <dbReference type="EMBL" id="KAK5700882.1"/>
    </source>
</evidence>
<dbReference type="InterPro" id="IPR005829">
    <property type="entry name" value="Sugar_transporter_CS"/>
</dbReference>
<gene>
    <name evidence="9" type="ORF">LTR97_005399</name>
</gene>
<keyword evidence="5 7" id="KW-1133">Transmembrane helix</keyword>
<keyword evidence="6 7" id="KW-0472">Membrane</keyword>
<dbReference type="InterPro" id="IPR005828">
    <property type="entry name" value="MFS_sugar_transport-like"/>
</dbReference>
<evidence type="ECO:0000256" key="6">
    <source>
        <dbReference type="ARBA" id="ARBA00023136"/>
    </source>
</evidence>
<feature type="transmembrane region" description="Helical" evidence="7">
    <location>
        <begin position="104"/>
        <end position="122"/>
    </location>
</feature>
<feature type="transmembrane region" description="Helical" evidence="7">
    <location>
        <begin position="163"/>
        <end position="183"/>
    </location>
</feature>
<dbReference type="PANTHER" id="PTHR48022:SF64">
    <property type="entry name" value="MAJOR FACILITATOR SUPERFAMILY (MFS) PROFILE DOMAIN-CONTAINING PROTEIN"/>
    <property type="match status" value="1"/>
</dbReference>
<feature type="transmembrane region" description="Helical" evidence="7">
    <location>
        <begin position="77"/>
        <end position="97"/>
    </location>
</feature>
<evidence type="ECO:0000256" key="2">
    <source>
        <dbReference type="ARBA" id="ARBA00010992"/>
    </source>
</evidence>
<keyword evidence="3" id="KW-0813">Transport</keyword>
<feature type="transmembrane region" description="Helical" evidence="7">
    <location>
        <begin position="346"/>
        <end position="365"/>
    </location>
</feature>
<feature type="transmembrane region" description="Helical" evidence="7">
    <location>
        <begin position="30"/>
        <end position="49"/>
    </location>
</feature>
<dbReference type="InterPro" id="IPR020846">
    <property type="entry name" value="MFS_dom"/>
</dbReference>
<dbReference type="GO" id="GO:0005351">
    <property type="term" value="F:carbohydrate:proton symporter activity"/>
    <property type="evidence" value="ECO:0007669"/>
    <property type="project" value="TreeGrafter"/>
</dbReference>
<feature type="transmembrane region" description="Helical" evidence="7">
    <location>
        <begin position="380"/>
        <end position="404"/>
    </location>
</feature>
<evidence type="ECO:0000256" key="3">
    <source>
        <dbReference type="ARBA" id="ARBA00022448"/>
    </source>
</evidence>
<dbReference type="Pfam" id="PF00083">
    <property type="entry name" value="Sugar_tr"/>
    <property type="match status" value="1"/>
</dbReference>
<reference evidence="9" key="1">
    <citation type="submission" date="2023-08" db="EMBL/GenBank/DDBJ databases">
        <title>Black Yeasts Isolated from many extreme environments.</title>
        <authorList>
            <person name="Coleine C."/>
            <person name="Stajich J.E."/>
            <person name="Selbmann L."/>
        </authorList>
    </citation>
    <scope>NUCLEOTIDE SEQUENCE</scope>
    <source>
        <strain evidence="9">CCFEE 5810</strain>
    </source>
</reference>
<keyword evidence="4 7" id="KW-0812">Transmembrane</keyword>
<evidence type="ECO:0000256" key="1">
    <source>
        <dbReference type="ARBA" id="ARBA00004141"/>
    </source>
</evidence>
<evidence type="ECO:0000259" key="8">
    <source>
        <dbReference type="PROSITE" id="PS50850"/>
    </source>
</evidence>
<evidence type="ECO:0000313" key="10">
    <source>
        <dbReference type="Proteomes" id="UP001310594"/>
    </source>
</evidence>
<dbReference type="EMBL" id="JAVRQU010000007">
    <property type="protein sequence ID" value="KAK5700882.1"/>
    <property type="molecule type" value="Genomic_DNA"/>
</dbReference>
<comment type="caution">
    <text evidence="9">The sequence shown here is derived from an EMBL/GenBank/DDBJ whole genome shotgun (WGS) entry which is preliminary data.</text>
</comment>
<evidence type="ECO:0000256" key="4">
    <source>
        <dbReference type="ARBA" id="ARBA00022692"/>
    </source>
</evidence>
<evidence type="ECO:0000256" key="5">
    <source>
        <dbReference type="ARBA" id="ARBA00022989"/>
    </source>
</evidence>
<dbReference type="GO" id="GO:0016020">
    <property type="term" value="C:membrane"/>
    <property type="evidence" value="ECO:0007669"/>
    <property type="project" value="UniProtKB-SubCell"/>
</dbReference>
<dbReference type="PROSITE" id="PS50850">
    <property type="entry name" value="MFS"/>
    <property type="match status" value="1"/>
</dbReference>
<feature type="transmembrane region" description="Helical" evidence="7">
    <location>
        <begin position="318"/>
        <end position="339"/>
    </location>
</feature>
<accession>A0AAN7WCZ7</accession>
<evidence type="ECO:0000256" key="7">
    <source>
        <dbReference type="SAM" id="Phobius"/>
    </source>
</evidence>